<dbReference type="EMBL" id="SNRY01008088">
    <property type="protein sequence ID" value="KAA6309167.1"/>
    <property type="molecule type" value="Genomic_DNA"/>
</dbReference>
<organism evidence="1">
    <name type="scientific">termite gut metagenome</name>
    <dbReference type="NCBI Taxonomy" id="433724"/>
    <lineage>
        <taxon>unclassified sequences</taxon>
        <taxon>metagenomes</taxon>
        <taxon>organismal metagenomes</taxon>
    </lineage>
</organism>
<name>A0A5J4PI51_9ZZZZ</name>
<gene>
    <name evidence="1" type="ORF">EZS27_039286</name>
</gene>
<sequence>MRTKKLKTEETPASEVQTIETPTNEIKTGDTVITISISKNPDYTATSQEEGTRKKRTIKITLYQE</sequence>
<comment type="caution">
    <text evidence="1">The sequence shown here is derived from an EMBL/GenBank/DDBJ whole genome shotgun (WGS) entry which is preliminary data.</text>
</comment>
<dbReference type="AlphaFoldDB" id="A0A5J4PI51"/>
<reference evidence="1" key="1">
    <citation type="submission" date="2019-03" db="EMBL/GenBank/DDBJ databases">
        <title>Single cell metagenomics reveals metabolic interactions within the superorganism composed of flagellate Streblomastix strix and complex community of Bacteroidetes bacteria on its surface.</title>
        <authorList>
            <person name="Treitli S.C."/>
            <person name="Kolisko M."/>
            <person name="Husnik F."/>
            <person name="Keeling P."/>
            <person name="Hampl V."/>
        </authorList>
    </citation>
    <scope>NUCLEOTIDE SEQUENCE</scope>
    <source>
        <strain evidence="1">STM</strain>
    </source>
</reference>
<proteinExistence type="predicted"/>
<protein>
    <submittedName>
        <fullName evidence="1">Uncharacterized protein</fullName>
    </submittedName>
</protein>
<accession>A0A5J4PI51</accession>
<evidence type="ECO:0000313" key="1">
    <source>
        <dbReference type="EMBL" id="KAA6309167.1"/>
    </source>
</evidence>